<proteinExistence type="predicted"/>
<dbReference type="EMBL" id="JAWHQM010000002">
    <property type="protein sequence ID" value="KAK5625797.1"/>
    <property type="molecule type" value="Genomic_DNA"/>
</dbReference>
<keyword evidence="2" id="KW-1185">Reference proteome</keyword>
<dbReference type="AlphaFoldDB" id="A0AAN7UDX4"/>
<accession>A0AAN7UDX4</accession>
<name>A0AAN7UDX4_9PEZI</name>
<evidence type="ECO:0000313" key="2">
    <source>
        <dbReference type="Proteomes" id="UP001305414"/>
    </source>
</evidence>
<sequence length="79" mass="9240">MDWGIKKADEKEFDFYLDSTPYGRPLYEANGFTYLEENINIPKTENPDEKWKEIEDKVGPFTFWLMVRPFGGSKSPVAD</sequence>
<reference evidence="1 2" key="1">
    <citation type="submission" date="2023-10" db="EMBL/GenBank/DDBJ databases">
        <title>Draft genome sequence of Xylaria bambusicola isolate GMP-LS, the root and basal stem rot pathogen of sugarcane in Indonesia.</title>
        <authorList>
            <person name="Selvaraj P."/>
            <person name="Muralishankar V."/>
            <person name="Muruganantham S."/>
            <person name="Sp S."/>
            <person name="Haryani S."/>
            <person name="Lau K.J.X."/>
            <person name="Naqvi N.I."/>
        </authorList>
    </citation>
    <scope>NUCLEOTIDE SEQUENCE [LARGE SCALE GENOMIC DNA]</scope>
    <source>
        <strain evidence="1">GMP-LS</strain>
    </source>
</reference>
<dbReference type="Gene3D" id="3.40.630.30">
    <property type="match status" value="1"/>
</dbReference>
<organism evidence="1 2">
    <name type="scientific">Xylaria bambusicola</name>
    <dbReference type="NCBI Taxonomy" id="326684"/>
    <lineage>
        <taxon>Eukaryota</taxon>
        <taxon>Fungi</taxon>
        <taxon>Dikarya</taxon>
        <taxon>Ascomycota</taxon>
        <taxon>Pezizomycotina</taxon>
        <taxon>Sordariomycetes</taxon>
        <taxon>Xylariomycetidae</taxon>
        <taxon>Xylariales</taxon>
        <taxon>Xylariaceae</taxon>
        <taxon>Xylaria</taxon>
    </lineage>
</organism>
<dbReference type="Proteomes" id="UP001305414">
    <property type="component" value="Unassembled WGS sequence"/>
</dbReference>
<protein>
    <submittedName>
        <fullName evidence="1">Uncharacterized protein</fullName>
    </submittedName>
</protein>
<gene>
    <name evidence="1" type="ORF">RRF57_001513</name>
</gene>
<evidence type="ECO:0000313" key="1">
    <source>
        <dbReference type="EMBL" id="KAK5625797.1"/>
    </source>
</evidence>
<comment type="caution">
    <text evidence="1">The sequence shown here is derived from an EMBL/GenBank/DDBJ whole genome shotgun (WGS) entry which is preliminary data.</text>
</comment>